<evidence type="ECO:0000313" key="2">
    <source>
        <dbReference type="EMBL" id="AYM76884.1"/>
    </source>
</evidence>
<dbReference type="RefSeq" id="WP_121669686.1">
    <property type="nucleotide sequence ID" value="NZ_CP033019.1"/>
</dbReference>
<sequence>MTEQNAYQVADWNDQSGERWVANQARLDAMVAVFGQAAIEAAAPATGERVLDVGCGAGASSLALAARVGAQGQVLGVDISESLIGRARTLTPQHTPAQFLVADASSAELPEGAFDILFSRFGVMFFGDPTGAFAHMRRALRPGGRVAFVCWRGAAENEWMRLPMGEIQGIVALTAPPDPEAPGPFSFGERDRVTRILTAAGFTDIAIAPFDASVPFGEGGTRDAAIDDAVKMALEVGPLSRVLAAQPDDIRARAAVAVRTAFAGRPGERSVMIDGAAWIVTARNPAS</sequence>
<dbReference type="Gene3D" id="3.40.50.150">
    <property type="entry name" value="Vaccinia Virus protein VP39"/>
    <property type="match status" value="1"/>
</dbReference>
<dbReference type="PANTHER" id="PTHR43861:SF1">
    <property type="entry name" value="TRANS-ACONITATE 2-METHYLTRANSFERASE"/>
    <property type="match status" value="1"/>
</dbReference>
<dbReference type="InterPro" id="IPR013216">
    <property type="entry name" value="Methyltransf_11"/>
</dbReference>
<evidence type="ECO:0000259" key="1">
    <source>
        <dbReference type="Pfam" id="PF08241"/>
    </source>
</evidence>
<dbReference type="GO" id="GO:0032259">
    <property type="term" value="P:methylation"/>
    <property type="evidence" value="ECO:0007669"/>
    <property type="project" value="UniProtKB-KW"/>
</dbReference>
<dbReference type="EMBL" id="CP033019">
    <property type="protein sequence ID" value="AYM76884.1"/>
    <property type="molecule type" value="Genomic_DNA"/>
</dbReference>
<proteinExistence type="predicted"/>
<keyword evidence="3" id="KW-1185">Reference proteome</keyword>
<name>A0A3G2EA49_9BURK</name>
<dbReference type="Pfam" id="PF08241">
    <property type="entry name" value="Methyltransf_11"/>
    <property type="match status" value="1"/>
</dbReference>
<dbReference type="InterPro" id="IPR029063">
    <property type="entry name" value="SAM-dependent_MTases_sf"/>
</dbReference>
<dbReference type="SUPFAM" id="SSF53335">
    <property type="entry name" value="S-adenosyl-L-methionine-dependent methyltransferases"/>
    <property type="match status" value="1"/>
</dbReference>
<feature type="domain" description="Methyltransferase type 11" evidence="1">
    <location>
        <begin position="51"/>
        <end position="148"/>
    </location>
</feature>
<keyword evidence="2" id="KW-0489">Methyltransferase</keyword>
<dbReference type="PANTHER" id="PTHR43861">
    <property type="entry name" value="TRANS-ACONITATE 2-METHYLTRANSFERASE-RELATED"/>
    <property type="match status" value="1"/>
</dbReference>
<accession>A0A3G2EA49</accession>
<organism evidence="2 3">
    <name type="scientific">Janthinobacterium agaricidamnosum</name>
    <dbReference type="NCBI Taxonomy" id="55508"/>
    <lineage>
        <taxon>Bacteria</taxon>
        <taxon>Pseudomonadati</taxon>
        <taxon>Pseudomonadota</taxon>
        <taxon>Betaproteobacteria</taxon>
        <taxon>Burkholderiales</taxon>
        <taxon>Oxalobacteraceae</taxon>
        <taxon>Janthinobacterium</taxon>
    </lineage>
</organism>
<evidence type="ECO:0000313" key="3">
    <source>
        <dbReference type="Proteomes" id="UP000279594"/>
    </source>
</evidence>
<reference evidence="2 3" key="1">
    <citation type="submission" date="2018-10" db="EMBL/GenBank/DDBJ databases">
        <title>Effects of UV and annual dynamics of microbial communities in freshwater RAS systems.</title>
        <authorList>
            <person name="Bekkelund A.K."/>
            <person name="Hansen B.R."/>
            <person name="Stokken H."/>
            <person name="Eriksen B.F."/>
            <person name="Kashulin N.A."/>
        </authorList>
    </citation>
    <scope>NUCLEOTIDE SEQUENCE [LARGE SCALE GENOMIC DNA]</scope>
    <source>
        <strain evidence="2 3">BHSEK</strain>
    </source>
</reference>
<dbReference type="GO" id="GO:0008757">
    <property type="term" value="F:S-adenosylmethionine-dependent methyltransferase activity"/>
    <property type="evidence" value="ECO:0007669"/>
    <property type="project" value="InterPro"/>
</dbReference>
<dbReference type="AlphaFoldDB" id="A0A3G2EA49"/>
<gene>
    <name evidence="2" type="ORF">D9M09_14560</name>
</gene>
<keyword evidence="2" id="KW-0808">Transferase</keyword>
<protein>
    <submittedName>
        <fullName evidence="2">Class I SAM-dependent methyltransferase</fullName>
    </submittedName>
</protein>
<dbReference type="Proteomes" id="UP000279594">
    <property type="component" value="Chromosome"/>
</dbReference>
<dbReference type="CDD" id="cd02440">
    <property type="entry name" value="AdoMet_MTases"/>
    <property type="match status" value="1"/>
</dbReference>